<reference evidence="9 10" key="1">
    <citation type="submission" date="2020-08" db="EMBL/GenBank/DDBJ databases">
        <title>Genomic Encyclopedia of Type Strains, Phase IV (KMG-IV): sequencing the most valuable type-strain genomes for metagenomic binning, comparative biology and taxonomic classification.</title>
        <authorList>
            <person name="Goeker M."/>
        </authorList>
    </citation>
    <scope>NUCLEOTIDE SEQUENCE [LARGE SCALE GENOMIC DNA]</scope>
    <source>
        <strain evidence="9 10">DSM 22368</strain>
    </source>
</reference>
<keyword evidence="2" id="KW-1003">Cell membrane</keyword>
<dbReference type="Proteomes" id="UP000528457">
    <property type="component" value="Unassembled WGS sequence"/>
</dbReference>
<comment type="similarity">
    <text evidence="6">Belongs to the MscS (TC 1.A.23) family.</text>
</comment>
<sequence>MAKLESLLAQLPGLLLPLLPLLAVVAIAGLLLFYLSKKGREPSEGARYRSQWMTLLVVLVALCGAIIVLPVSDSLQGNLLTMLGLLLTAIITLSSTTIAANAMAGLMIRSLENFKPGDFIQVNNYFGRVTEQDLFHIEIQTEDRDLLTLPNVYVAANPVKVVHASGTVVTAEVTLGYELDHHAIEKLLKEAAVDAGLEEPFVYVMDLGDFSVCYRVAGFLQNVRQLLSARSKLRKHMLDSLHGAGVEIVSPNFMNQRQVGEQSFIPQPRYRAKVSEEPEPEAIVFDKAERAQSLQELKDDYEELKQELAKLEADTGKDDQNEQLEKMRRRKKAIRLMIQRLEDRKES</sequence>
<dbReference type="InterPro" id="IPR010920">
    <property type="entry name" value="LSM_dom_sf"/>
</dbReference>
<evidence type="ECO:0000256" key="2">
    <source>
        <dbReference type="ARBA" id="ARBA00022475"/>
    </source>
</evidence>
<keyword evidence="6" id="KW-0813">Transport</keyword>
<evidence type="ECO:0000256" key="7">
    <source>
        <dbReference type="SAM" id="Coils"/>
    </source>
</evidence>
<feature type="transmembrane region" description="Helical" evidence="6">
    <location>
        <begin position="14"/>
        <end position="35"/>
    </location>
</feature>
<keyword evidence="3 6" id="KW-0812">Transmembrane</keyword>
<comment type="subunit">
    <text evidence="6">Homoheptamer.</text>
</comment>
<comment type="caution">
    <text evidence="6">Lacks conserved residue(s) required for the propagation of feature annotation.</text>
</comment>
<keyword evidence="10" id="KW-1185">Reference proteome</keyword>
<feature type="coiled-coil region" evidence="7">
    <location>
        <begin position="287"/>
        <end position="344"/>
    </location>
</feature>
<dbReference type="PANTHER" id="PTHR30221">
    <property type="entry name" value="SMALL-CONDUCTANCE MECHANOSENSITIVE CHANNEL"/>
    <property type="match status" value="1"/>
</dbReference>
<dbReference type="SUPFAM" id="SSF50182">
    <property type="entry name" value="Sm-like ribonucleoproteins"/>
    <property type="match status" value="1"/>
</dbReference>
<dbReference type="AlphaFoldDB" id="A0A7X0MU58"/>
<keyword evidence="6" id="KW-0406">Ion transport</keyword>
<protein>
    <recommendedName>
        <fullName evidence="6">Small-conductance mechanosensitive channel</fullName>
    </recommendedName>
</protein>
<dbReference type="SUPFAM" id="SSF82689">
    <property type="entry name" value="Mechanosensitive channel protein MscS (YggB), C-terminal domain"/>
    <property type="match status" value="1"/>
</dbReference>
<keyword evidence="6" id="KW-0997">Cell inner membrane</keyword>
<organism evidence="9 10">
    <name type="scientific">Pseudoteredinibacter isoporae</name>
    <dbReference type="NCBI Taxonomy" id="570281"/>
    <lineage>
        <taxon>Bacteria</taxon>
        <taxon>Pseudomonadati</taxon>
        <taxon>Pseudomonadota</taxon>
        <taxon>Gammaproteobacteria</taxon>
        <taxon>Cellvibrionales</taxon>
        <taxon>Cellvibrionaceae</taxon>
        <taxon>Pseudoteredinibacter</taxon>
    </lineage>
</organism>
<evidence type="ECO:0000313" key="10">
    <source>
        <dbReference type="Proteomes" id="UP000528457"/>
    </source>
</evidence>
<evidence type="ECO:0000256" key="6">
    <source>
        <dbReference type="RuleBase" id="RU369025"/>
    </source>
</evidence>
<evidence type="ECO:0000259" key="8">
    <source>
        <dbReference type="Pfam" id="PF00924"/>
    </source>
</evidence>
<dbReference type="Gene3D" id="2.30.30.60">
    <property type="match status" value="1"/>
</dbReference>
<keyword evidence="7" id="KW-0175">Coiled coil</keyword>
<dbReference type="RefSeq" id="WP_166852769.1">
    <property type="nucleotide sequence ID" value="NZ_JAAONY010000001.1"/>
</dbReference>
<dbReference type="InterPro" id="IPR006685">
    <property type="entry name" value="MscS_channel_2nd"/>
</dbReference>
<comment type="function">
    <text evidence="6">Mechanosensitive channel that participates in the regulation of osmotic pressure changes within the cell, opening in response to stretch forces in the membrane lipid bilayer, without the need for other proteins. Contributes to normal resistance to hypoosmotic shock. Forms an ion channel of 1.0 nanosiemens conductance with a slight preference for anions.</text>
</comment>
<dbReference type="Pfam" id="PF00924">
    <property type="entry name" value="MS_channel_2nd"/>
    <property type="match status" value="1"/>
</dbReference>
<evidence type="ECO:0000256" key="5">
    <source>
        <dbReference type="ARBA" id="ARBA00023136"/>
    </source>
</evidence>
<feature type="transmembrane region" description="Helical" evidence="6">
    <location>
        <begin position="84"/>
        <end position="108"/>
    </location>
</feature>
<keyword evidence="4 6" id="KW-1133">Transmembrane helix</keyword>
<evidence type="ECO:0000256" key="1">
    <source>
        <dbReference type="ARBA" id="ARBA00004651"/>
    </source>
</evidence>
<accession>A0A7X0MU58</accession>
<dbReference type="InterPro" id="IPR023408">
    <property type="entry name" value="MscS_beta-dom_sf"/>
</dbReference>
<dbReference type="EMBL" id="JACHHT010000001">
    <property type="protein sequence ID" value="MBB6519918.1"/>
    <property type="molecule type" value="Genomic_DNA"/>
</dbReference>
<comment type="caution">
    <text evidence="9">The sequence shown here is derived from an EMBL/GenBank/DDBJ whole genome shotgun (WGS) entry which is preliminary data.</text>
</comment>
<evidence type="ECO:0000256" key="4">
    <source>
        <dbReference type="ARBA" id="ARBA00022989"/>
    </source>
</evidence>
<dbReference type="GO" id="GO:0005886">
    <property type="term" value="C:plasma membrane"/>
    <property type="evidence" value="ECO:0007669"/>
    <property type="project" value="UniProtKB-SubCell"/>
</dbReference>
<dbReference type="Gene3D" id="3.30.70.100">
    <property type="match status" value="1"/>
</dbReference>
<feature type="transmembrane region" description="Helical" evidence="6">
    <location>
        <begin position="55"/>
        <end position="72"/>
    </location>
</feature>
<dbReference type="InterPro" id="IPR045275">
    <property type="entry name" value="MscS_archaea/bacteria_type"/>
</dbReference>
<evidence type="ECO:0000256" key="3">
    <source>
        <dbReference type="ARBA" id="ARBA00022692"/>
    </source>
</evidence>
<evidence type="ECO:0000313" key="9">
    <source>
        <dbReference type="EMBL" id="MBB6519918.1"/>
    </source>
</evidence>
<comment type="subcellular location">
    <subcellularLocation>
        <location evidence="6">Cell inner membrane</location>
        <topology evidence="6">Multi-pass membrane protein</topology>
    </subcellularLocation>
    <subcellularLocation>
        <location evidence="1">Cell membrane</location>
        <topology evidence="1">Multi-pass membrane protein</topology>
    </subcellularLocation>
</comment>
<dbReference type="GO" id="GO:0008381">
    <property type="term" value="F:mechanosensitive monoatomic ion channel activity"/>
    <property type="evidence" value="ECO:0007669"/>
    <property type="project" value="InterPro"/>
</dbReference>
<dbReference type="PANTHER" id="PTHR30221:SF18">
    <property type="entry name" value="SLL0590 PROTEIN"/>
    <property type="match status" value="1"/>
</dbReference>
<keyword evidence="5 6" id="KW-0472">Membrane</keyword>
<name>A0A7X0MU58_9GAMM</name>
<gene>
    <name evidence="9" type="ORF">HNR48_000196</name>
</gene>
<feature type="domain" description="Mechanosensitive ion channel MscS" evidence="8">
    <location>
        <begin position="98"/>
        <end position="159"/>
    </location>
</feature>
<proteinExistence type="inferred from homology"/>
<dbReference type="InterPro" id="IPR011066">
    <property type="entry name" value="MscS_channel_C_sf"/>
</dbReference>
<dbReference type="InParanoid" id="A0A7X0MU58"/>
<keyword evidence="6" id="KW-0407">Ion channel</keyword>